<gene>
    <name evidence="1" type="ORF">UFOVP577_50</name>
</gene>
<accession>A0A6J5MX19</accession>
<organism evidence="1">
    <name type="scientific">uncultured Caudovirales phage</name>
    <dbReference type="NCBI Taxonomy" id="2100421"/>
    <lineage>
        <taxon>Viruses</taxon>
        <taxon>Duplodnaviria</taxon>
        <taxon>Heunggongvirae</taxon>
        <taxon>Uroviricota</taxon>
        <taxon>Caudoviricetes</taxon>
        <taxon>Peduoviridae</taxon>
        <taxon>Maltschvirus</taxon>
        <taxon>Maltschvirus maltsch</taxon>
    </lineage>
</organism>
<evidence type="ECO:0008006" key="2">
    <source>
        <dbReference type="Google" id="ProtNLM"/>
    </source>
</evidence>
<protein>
    <recommendedName>
        <fullName evidence="2">Bacteriophage SPP1, head-tail adaptor</fullName>
    </recommendedName>
</protein>
<name>A0A6J5MX19_9CAUD</name>
<sequence>MAIARYENCVVNHVTNGVSDMGAQTYNITEWFPTRAYVQDVANSIRITDKYRVYQDLVNLTFNYTPNIKQIVDNQNLYSITWRGFDWRISDVREANDRMSVTLLCYRNDPTVPV</sequence>
<proteinExistence type="predicted"/>
<reference evidence="1" key="1">
    <citation type="submission" date="2020-04" db="EMBL/GenBank/DDBJ databases">
        <authorList>
            <person name="Chiriac C."/>
            <person name="Salcher M."/>
            <person name="Ghai R."/>
            <person name="Kavagutti S V."/>
        </authorList>
    </citation>
    <scope>NUCLEOTIDE SEQUENCE</scope>
</reference>
<dbReference type="EMBL" id="LR796547">
    <property type="protein sequence ID" value="CAB4150882.1"/>
    <property type="molecule type" value="Genomic_DNA"/>
</dbReference>
<evidence type="ECO:0000313" key="1">
    <source>
        <dbReference type="EMBL" id="CAB4150882.1"/>
    </source>
</evidence>